<keyword evidence="1" id="KW-0433">Leucine-rich repeat</keyword>
<dbReference type="GO" id="GO:0005737">
    <property type="term" value="C:cytoplasm"/>
    <property type="evidence" value="ECO:0007669"/>
    <property type="project" value="TreeGrafter"/>
</dbReference>
<feature type="compositionally biased region" description="Low complexity" evidence="3">
    <location>
        <begin position="65"/>
        <end position="81"/>
    </location>
</feature>
<feature type="compositionally biased region" description="Polar residues" evidence="3">
    <location>
        <begin position="335"/>
        <end position="346"/>
    </location>
</feature>
<dbReference type="AlphaFoldDB" id="A0A167DVB1"/>
<reference evidence="4 5" key="1">
    <citation type="submission" date="2016-02" db="EMBL/GenBank/DDBJ databases">
        <title>Complete genome sequence and transcriptome regulation of the pentose utilising yeast Sugiyamaella lignohabitans.</title>
        <authorList>
            <person name="Bellasio M."/>
            <person name="Peymann A."/>
            <person name="Valli M."/>
            <person name="Sipitzky M."/>
            <person name="Graf A."/>
            <person name="Sauer M."/>
            <person name="Marx H."/>
            <person name="Mattanovich D."/>
        </authorList>
    </citation>
    <scope>NUCLEOTIDE SEQUENCE [LARGE SCALE GENOMIC DNA]</scope>
    <source>
        <strain evidence="4 5">CBS 10342</strain>
    </source>
</reference>
<dbReference type="EMBL" id="CP014501">
    <property type="protein sequence ID" value="ANB13335.1"/>
    <property type="molecule type" value="Genomic_DNA"/>
</dbReference>
<dbReference type="Gene3D" id="3.80.10.10">
    <property type="entry name" value="Ribonuclease Inhibitor"/>
    <property type="match status" value="1"/>
</dbReference>
<dbReference type="InterPro" id="IPR003591">
    <property type="entry name" value="Leu-rich_rpt_typical-subtyp"/>
</dbReference>
<evidence type="ECO:0000256" key="3">
    <source>
        <dbReference type="SAM" id="MobiDB-lite"/>
    </source>
</evidence>
<name>A0A167DVB1_9ASCO</name>
<dbReference type="InterPro" id="IPR019487">
    <property type="entry name" value="RAM_signalling_pathway_SOG2"/>
</dbReference>
<gene>
    <name evidence="4" type="primary">SOG2</name>
    <name evidence="4" type="ORF">AWJ20_1621</name>
</gene>
<dbReference type="InterPro" id="IPR001611">
    <property type="entry name" value="Leu-rich_rpt"/>
</dbReference>
<dbReference type="PROSITE" id="PS51450">
    <property type="entry name" value="LRR"/>
    <property type="match status" value="1"/>
</dbReference>
<feature type="region of interest" description="Disordered" evidence="3">
    <location>
        <begin position="328"/>
        <end position="469"/>
    </location>
</feature>
<evidence type="ECO:0000313" key="5">
    <source>
        <dbReference type="Proteomes" id="UP000189580"/>
    </source>
</evidence>
<dbReference type="GeneID" id="30033444"/>
<evidence type="ECO:0000313" key="4">
    <source>
        <dbReference type="EMBL" id="ANB13335.1"/>
    </source>
</evidence>
<dbReference type="Pfam" id="PF10428">
    <property type="entry name" value="SOG2"/>
    <property type="match status" value="2"/>
</dbReference>
<dbReference type="PANTHER" id="PTHR48051:SF54">
    <property type="entry name" value="LEUCINE-RICH REPEAT-CONTAINING PROTEIN"/>
    <property type="match status" value="1"/>
</dbReference>
<dbReference type="KEGG" id="slb:AWJ20_1621"/>
<dbReference type="SUPFAM" id="SSF52058">
    <property type="entry name" value="L domain-like"/>
    <property type="match status" value="1"/>
</dbReference>
<feature type="region of interest" description="Disordered" evidence="3">
    <location>
        <begin position="27"/>
        <end position="90"/>
    </location>
</feature>
<dbReference type="Pfam" id="PF13855">
    <property type="entry name" value="LRR_8"/>
    <property type="match status" value="1"/>
</dbReference>
<dbReference type="InterPro" id="IPR032675">
    <property type="entry name" value="LRR_dom_sf"/>
</dbReference>
<keyword evidence="2" id="KW-0677">Repeat</keyword>
<feature type="region of interest" description="Disordered" evidence="3">
    <location>
        <begin position="539"/>
        <end position="592"/>
    </location>
</feature>
<dbReference type="SMART" id="SM00364">
    <property type="entry name" value="LRR_BAC"/>
    <property type="match status" value="3"/>
</dbReference>
<dbReference type="SMART" id="SM00369">
    <property type="entry name" value="LRR_TYP"/>
    <property type="match status" value="3"/>
</dbReference>
<feature type="compositionally biased region" description="Polar residues" evidence="3">
    <location>
        <begin position="406"/>
        <end position="418"/>
    </location>
</feature>
<accession>A0A167DVB1</accession>
<dbReference type="PANTHER" id="PTHR48051">
    <property type="match status" value="1"/>
</dbReference>
<feature type="compositionally biased region" description="Polar residues" evidence="3">
    <location>
        <begin position="359"/>
        <end position="375"/>
    </location>
</feature>
<dbReference type="InterPro" id="IPR050216">
    <property type="entry name" value="LRR_domain-containing"/>
</dbReference>
<proteinExistence type="predicted"/>
<evidence type="ECO:0000256" key="2">
    <source>
        <dbReference type="ARBA" id="ARBA00022737"/>
    </source>
</evidence>
<dbReference type="RefSeq" id="XP_018735812.1">
    <property type="nucleotide sequence ID" value="XM_018878517.1"/>
</dbReference>
<feature type="compositionally biased region" description="Low complexity" evidence="3">
    <location>
        <begin position="568"/>
        <end position="586"/>
    </location>
</feature>
<feature type="compositionally biased region" description="Polar residues" evidence="3">
    <location>
        <begin position="548"/>
        <end position="567"/>
    </location>
</feature>
<dbReference type="OrthoDB" id="1394818at2759"/>
<dbReference type="Proteomes" id="UP000189580">
    <property type="component" value="Chromosome a"/>
</dbReference>
<keyword evidence="5" id="KW-1185">Reference proteome</keyword>
<protein>
    <submittedName>
        <fullName evidence="4">Sog2p</fullName>
    </submittedName>
</protein>
<sequence>MTTTELAISSAQLLEIAQQELARGLENSAGGSDDIGAGTAIGSESLDTTPTKAPSVPIRRRGRRLSSSSGRGLLSPDTIGSVGSGSSGSVSINGSSNGTYLAGSGSASSSLPAVDSIYSNHNNSYEGDEAIDSSLVDEDLGYEEEDTEIMDDVEMQLTSLNIDMVPVELIELIKDKVTKLSLRENWIVALPSQFSLMSQLSYLDISRNRLTEFPAILCQCPRIEILDISGNQIRSLPSNIGNLSETLKVLSLSNNLFKYLPPCIAEIIDLQFLEVDNNPIELPPKDILEVRSPEEWITNIKNYLLKNRREIQSLIEEECEQYDIIGSDLDGEGSMKSNPTYLTSAQVPPMPLVSPDQPLFQQPYPSTNVHASSSNGDGGNTGYLSPLSPAKDLNNSHDQEIELSPGVSSPSNENSRVWSSERLRSNSESQVSTRAAKRMGFIIKKRHTPATTVTSMNDTKEKQNQGSSHLVPTTVATTSTSLPVSTHGSAKISAEEAIKSTISGNEPLPETTHVRAQSHDSVFELLRPPIVSNIAPVHPPQAAPAPGNLTSGHSSLNNPTNTLSAGITTPSGTGSRSRAGSTSQGSLSTSPVLADSAPGAYFRRLSTLPEEMRPLTNDHVHNQIMEVARKVLFSSHEFHDIVRRCSAFCSDKQLTLKLNSLLQNVRTTFPSLVLSLEASDQGEDFGGEEIDGTAKLKLAVIKCSESIRELCQFFRLNIEKLVTFIDIKFVRTMIMITFASFNELYNAWNLLNEPPSDVHVPSTVSTSESSNSTTADDQLYDRIYFAANAAQTVLGQLTEAISKSAAASVQGQGLGITPTVASKVKDLANSCVPGVEVTKRLKQRMDIMRETGKLDRKKFWDDTNAFLKAIIAILASTKTAMVDLPFLNDARQSLSTLARVAKEIPVLLEYSSYRVLLMSDQSHGNNSSAPSIISNGGSVNNPNAPMGSSFSPPLSTPLVAVLGPAAQAVMSPSYPPSGYASSPFIPQGN</sequence>
<organism evidence="4 5">
    <name type="scientific">Sugiyamaella lignohabitans</name>
    <dbReference type="NCBI Taxonomy" id="796027"/>
    <lineage>
        <taxon>Eukaryota</taxon>
        <taxon>Fungi</taxon>
        <taxon>Dikarya</taxon>
        <taxon>Ascomycota</taxon>
        <taxon>Saccharomycotina</taxon>
        <taxon>Dipodascomycetes</taxon>
        <taxon>Dipodascales</taxon>
        <taxon>Trichomonascaceae</taxon>
        <taxon>Sugiyamaella</taxon>
    </lineage>
</organism>
<evidence type="ECO:0000256" key="1">
    <source>
        <dbReference type="ARBA" id="ARBA00022614"/>
    </source>
</evidence>